<keyword evidence="1" id="KW-0812">Transmembrane</keyword>
<organism evidence="2 3">
    <name type="scientific">Vicia faba</name>
    <name type="common">Broad bean</name>
    <name type="synonym">Faba vulgaris</name>
    <dbReference type="NCBI Taxonomy" id="3906"/>
    <lineage>
        <taxon>Eukaryota</taxon>
        <taxon>Viridiplantae</taxon>
        <taxon>Streptophyta</taxon>
        <taxon>Embryophyta</taxon>
        <taxon>Tracheophyta</taxon>
        <taxon>Spermatophyta</taxon>
        <taxon>Magnoliopsida</taxon>
        <taxon>eudicotyledons</taxon>
        <taxon>Gunneridae</taxon>
        <taxon>Pentapetalae</taxon>
        <taxon>rosids</taxon>
        <taxon>fabids</taxon>
        <taxon>Fabales</taxon>
        <taxon>Fabaceae</taxon>
        <taxon>Papilionoideae</taxon>
        <taxon>50 kb inversion clade</taxon>
        <taxon>NPAAA clade</taxon>
        <taxon>Hologalegina</taxon>
        <taxon>IRL clade</taxon>
        <taxon>Fabeae</taxon>
        <taxon>Vicia</taxon>
    </lineage>
</organism>
<reference evidence="2 3" key="1">
    <citation type="submission" date="2023-01" db="EMBL/GenBank/DDBJ databases">
        <authorList>
            <person name="Kreplak J."/>
        </authorList>
    </citation>
    <scope>NUCLEOTIDE SEQUENCE [LARGE SCALE GENOMIC DNA]</scope>
</reference>
<evidence type="ECO:0000313" key="2">
    <source>
        <dbReference type="EMBL" id="CAI8588263.1"/>
    </source>
</evidence>
<proteinExistence type="predicted"/>
<keyword evidence="3" id="KW-1185">Reference proteome</keyword>
<evidence type="ECO:0000313" key="3">
    <source>
        <dbReference type="Proteomes" id="UP001157006"/>
    </source>
</evidence>
<keyword evidence="1" id="KW-1133">Transmembrane helix</keyword>
<feature type="transmembrane region" description="Helical" evidence="1">
    <location>
        <begin position="92"/>
        <end position="112"/>
    </location>
</feature>
<dbReference type="Proteomes" id="UP001157006">
    <property type="component" value="Chromosome 1L"/>
</dbReference>
<accession>A0AAV0YST0</accession>
<keyword evidence="1" id="KW-0472">Membrane</keyword>
<gene>
    <name evidence="2" type="ORF">VFH_I339400</name>
</gene>
<evidence type="ECO:0000256" key="1">
    <source>
        <dbReference type="SAM" id="Phobius"/>
    </source>
</evidence>
<sequence>MYESRLKIGGLPYAREISKILEQSLVVMIGERVVQMNKFNNLIGEDIIKKVGIICDGTKYVYKHENQPSSSYTCPSSSSLPHPGQLRRGGLISVYVVLFCLVLSTMSFTFYLD</sequence>
<dbReference type="AlphaFoldDB" id="A0AAV0YST0"/>
<dbReference type="EMBL" id="OX451736">
    <property type="protein sequence ID" value="CAI8588263.1"/>
    <property type="molecule type" value="Genomic_DNA"/>
</dbReference>
<protein>
    <submittedName>
        <fullName evidence="2">Uncharacterized protein</fullName>
    </submittedName>
</protein>
<name>A0AAV0YST0_VICFA</name>